<proteinExistence type="predicted"/>
<organism evidence="1">
    <name type="scientific">Rhizophora mucronata</name>
    <name type="common">Asiatic mangrove</name>
    <dbReference type="NCBI Taxonomy" id="61149"/>
    <lineage>
        <taxon>Eukaryota</taxon>
        <taxon>Viridiplantae</taxon>
        <taxon>Streptophyta</taxon>
        <taxon>Embryophyta</taxon>
        <taxon>Tracheophyta</taxon>
        <taxon>Spermatophyta</taxon>
        <taxon>Magnoliopsida</taxon>
        <taxon>eudicotyledons</taxon>
        <taxon>Gunneridae</taxon>
        <taxon>Pentapetalae</taxon>
        <taxon>rosids</taxon>
        <taxon>fabids</taxon>
        <taxon>Malpighiales</taxon>
        <taxon>Rhizophoraceae</taxon>
        <taxon>Rhizophora</taxon>
    </lineage>
</organism>
<accession>A0A2P2IVL0</accession>
<reference evidence="1" key="1">
    <citation type="submission" date="2018-02" db="EMBL/GenBank/DDBJ databases">
        <title>Rhizophora mucronata_Transcriptome.</title>
        <authorList>
            <person name="Meera S.P."/>
            <person name="Sreeshan A."/>
            <person name="Augustine A."/>
        </authorList>
    </citation>
    <scope>NUCLEOTIDE SEQUENCE</scope>
    <source>
        <tissue evidence="1">Leaf</tissue>
    </source>
</reference>
<name>A0A2P2IVL0_RHIMU</name>
<sequence length="55" mass="5918">MKYLISGVNHSCLSRKRIKKLSGLTQLKMLCGYLSIISIKISNGGAGKTDSSFVA</sequence>
<dbReference type="AlphaFoldDB" id="A0A2P2IVL0"/>
<protein>
    <submittedName>
        <fullName evidence="1">Uncharacterized protein</fullName>
    </submittedName>
</protein>
<dbReference type="EMBL" id="GGEC01004778">
    <property type="protein sequence ID" value="MBW85261.1"/>
    <property type="molecule type" value="Transcribed_RNA"/>
</dbReference>
<evidence type="ECO:0000313" key="1">
    <source>
        <dbReference type="EMBL" id="MBW85261.1"/>
    </source>
</evidence>